<feature type="region of interest" description="Disordered" evidence="1">
    <location>
        <begin position="263"/>
        <end position="282"/>
    </location>
</feature>
<feature type="compositionally biased region" description="Basic residues" evidence="1">
    <location>
        <begin position="272"/>
        <end position="282"/>
    </location>
</feature>
<dbReference type="EMBL" id="KB445793">
    <property type="protein sequence ID" value="EMD39717.1"/>
    <property type="molecule type" value="Genomic_DNA"/>
</dbReference>
<protein>
    <submittedName>
        <fullName evidence="2">Uncharacterized protein</fullName>
    </submittedName>
</protein>
<feature type="compositionally biased region" description="Gly residues" evidence="1">
    <location>
        <begin position="1"/>
        <end position="10"/>
    </location>
</feature>
<evidence type="ECO:0000313" key="2">
    <source>
        <dbReference type="EMBL" id="EMD39717.1"/>
    </source>
</evidence>
<reference evidence="2 3" key="1">
    <citation type="journal article" date="2012" name="Proc. Natl. Acad. Sci. U.S.A.">
        <title>Comparative genomics of Ceriporiopsis subvermispora and Phanerochaete chrysosporium provide insight into selective ligninolysis.</title>
        <authorList>
            <person name="Fernandez-Fueyo E."/>
            <person name="Ruiz-Duenas F.J."/>
            <person name="Ferreira P."/>
            <person name="Floudas D."/>
            <person name="Hibbett D.S."/>
            <person name="Canessa P."/>
            <person name="Larrondo L.F."/>
            <person name="James T.Y."/>
            <person name="Seelenfreund D."/>
            <person name="Lobos S."/>
            <person name="Polanco R."/>
            <person name="Tello M."/>
            <person name="Honda Y."/>
            <person name="Watanabe T."/>
            <person name="Watanabe T."/>
            <person name="Ryu J.S."/>
            <person name="Kubicek C.P."/>
            <person name="Schmoll M."/>
            <person name="Gaskell J."/>
            <person name="Hammel K.E."/>
            <person name="St John F.J."/>
            <person name="Vanden Wymelenberg A."/>
            <person name="Sabat G."/>
            <person name="Splinter BonDurant S."/>
            <person name="Syed K."/>
            <person name="Yadav J.S."/>
            <person name="Doddapaneni H."/>
            <person name="Subramanian V."/>
            <person name="Lavin J.L."/>
            <person name="Oguiza J.A."/>
            <person name="Perez G."/>
            <person name="Pisabarro A.G."/>
            <person name="Ramirez L."/>
            <person name="Santoyo F."/>
            <person name="Master E."/>
            <person name="Coutinho P.M."/>
            <person name="Henrissat B."/>
            <person name="Lombard V."/>
            <person name="Magnuson J.K."/>
            <person name="Kuees U."/>
            <person name="Hori C."/>
            <person name="Igarashi K."/>
            <person name="Samejima M."/>
            <person name="Held B.W."/>
            <person name="Barry K.W."/>
            <person name="LaButti K.M."/>
            <person name="Lapidus A."/>
            <person name="Lindquist E.A."/>
            <person name="Lucas S.M."/>
            <person name="Riley R."/>
            <person name="Salamov A.A."/>
            <person name="Hoffmeister D."/>
            <person name="Schwenk D."/>
            <person name="Hadar Y."/>
            <person name="Yarden O."/>
            <person name="de Vries R.P."/>
            <person name="Wiebenga A."/>
            <person name="Stenlid J."/>
            <person name="Eastwood D."/>
            <person name="Grigoriev I.V."/>
            <person name="Berka R.M."/>
            <person name="Blanchette R.A."/>
            <person name="Kersten P."/>
            <person name="Martinez A.T."/>
            <person name="Vicuna R."/>
            <person name="Cullen D."/>
        </authorList>
    </citation>
    <scope>NUCLEOTIDE SEQUENCE [LARGE SCALE GENOMIC DNA]</scope>
    <source>
        <strain evidence="2 3">B</strain>
    </source>
</reference>
<sequence>MKRPLGGGAEAGERGRRRGQPAAADGGSVPPAAGECSRCRKRGYGAPSNRRISLVVARRVTYPFFLVSDQPAMSPEGKIAIWYRPVCSDDHAVAARAFPSSPGRARRSVVVEVMLGRRGRVQPHAGRRAVLAIAINETRPRAHRYHRFDAAGWASSTPTREAAAASAPHHGPSHHPPKHTPRPAVDARLRSRPGVRARSCAGVRGQCCMAGVVAPGRTRRDMELRLSIAAFESPCEALRSDLEPARASQGWASSRRAARGLDPLTLRPAHPGLRRRPRSAHVSRGQHNRWVVSEAPACIFVRSGMHRWLARRRRRWAIRTLRLPVVRAAPERFCLGPATADMEENPRGRRALLRYTYVARAATCARLVCAARGALCVSASPRDDVRAGQAGGGHSVPRASAPAAVQSAQITCPPAKCVPPPGGELLSARIGALRHCPRRSGGPTRPTVTSRGRLLHHDGWMLSLQSQLPIVLFTSRAPCWGVGHPGRYPAFPHSFPGGRRASDFDGAAACWDRRWERAPPTQPVVQHALFVARKQPIFSHSRKR</sequence>
<feature type="compositionally biased region" description="Basic residues" evidence="1">
    <location>
        <begin position="171"/>
        <end position="181"/>
    </location>
</feature>
<dbReference type="Proteomes" id="UP000016930">
    <property type="component" value="Unassembled WGS sequence"/>
</dbReference>
<keyword evidence="3" id="KW-1185">Reference proteome</keyword>
<evidence type="ECO:0000313" key="3">
    <source>
        <dbReference type="Proteomes" id="UP000016930"/>
    </source>
</evidence>
<accession>M2RML8</accession>
<feature type="region of interest" description="Disordered" evidence="1">
    <location>
        <begin position="1"/>
        <end position="36"/>
    </location>
</feature>
<feature type="compositionally biased region" description="Low complexity" evidence="1">
    <location>
        <begin position="156"/>
        <end position="170"/>
    </location>
</feature>
<name>M2RML8_CERS8</name>
<evidence type="ECO:0000256" key="1">
    <source>
        <dbReference type="SAM" id="MobiDB-lite"/>
    </source>
</evidence>
<organism evidence="2 3">
    <name type="scientific">Ceriporiopsis subvermispora (strain B)</name>
    <name type="common">White-rot fungus</name>
    <name type="synonym">Gelatoporia subvermispora</name>
    <dbReference type="NCBI Taxonomy" id="914234"/>
    <lineage>
        <taxon>Eukaryota</taxon>
        <taxon>Fungi</taxon>
        <taxon>Dikarya</taxon>
        <taxon>Basidiomycota</taxon>
        <taxon>Agaricomycotina</taxon>
        <taxon>Agaricomycetes</taxon>
        <taxon>Polyporales</taxon>
        <taxon>Gelatoporiaceae</taxon>
        <taxon>Gelatoporia</taxon>
    </lineage>
</organism>
<dbReference type="HOGENOM" id="CLU_500566_0_0_1"/>
<gene>
    <name evidence="2" type="ORF">CERSUDRAFT_121925</name>
</gene>
<feature type="region of interest" description="Disordered" evidence="1">
    <location>
        <begin position="156"/>
        <end position="192"/>
    </location>
</feature>
<proteinExistence type="predicted"/>
<dbReference type="AlphaFoldDB" id="M2RML8"/>